<dbReference type="EMBL" id="BARS01031921">
    <property type="protein sequence ID" value="GAG23612.1"/>
    <property type="molecule type" value="Genomic_DNA"/>
</dbReference>
<organism evidence="1">
    <name type="scientific">marine sediment metagenome</name>
    <dbReference type="NCBI Taxonomy" id="412755"/>
    <lineage>
        <taxon>unclassified sequences</taxon>
        <taxon>metagenomes</taxon>
        <taxon>ecological metagenomes</taxon>
    </lineage>
</organism>
<evidence type="ECO:0000313" key="1">
    <source>
        <dbReference type="EMBL" id="GAG23612.1"/>
    </source>
</evidence>
<name>X0WK52_9ZZZZ</name>
<gene>
    <name evidence="1" type="ORF">S01H1_49605</name>
</gene>
<dbReference type="SUPFAM" id="SSF53448">
    <property type="entry name" value="Nucleotide-diphospho-sugar transferases"/>
    <property type="match status" value="1"/>
</dbReference>
<protein>
    <recommendedName>
        <fullName evidence="2">Acylneuraminate cytidylyltransferase</fullName>
    </recommendedName>
</protein>
<evidence type="ECO:0008006" key="2">
    <source>
        <dbReference type="Google" id="ProtNLM"/>
    </source>
</evidence>
<feature type="non-terminal residue" evidence="1">
    <location>
        <position position="30"/>
    </location>
</feature>
<dbReference type="Gene3D" id="3.90.550.10">
    <property type="entry name" value="Spore Coat Polysaccharide Biosynthesis Protein SpsA, Chain A"/>
    <property type="match status" value="1"/>
</dbReference>
<proteinExistence type="predicted"/>
<dbReference type="InterPro" id="IPR029044">
    <property type="entry name" value="Nucleotide-diphossugar_trans"/>
</dbReference>
<comment type="caution">
    <text evidence="1">The sequence shown here is derived from an EMBL/GenBank/DDBJ whole genome shotgun (WGS) entry which is preliminary data.</text>
</comment>
<accession>X0WK52</accession>
<reference evidence="1" key="1">
    <citation type="journal article" date="2014" name="Front. Microbiol.">
        <title>High frequency of phylogenetically diverse reductive dehalogenase-homologous genes in deep subseafloor sedimentary metagenomes.</title>
        <authorList>
            <person name="Kawai M."/>
            <person name="Futagami T."/>
            <person name="Toyoda A."/>
            <person name="Takaki Y."/>
            <person name="Nishi S."/>
            <person name="Hori S."/>
            <person name="Arai W."/>
            <person name="Tsubouchi T."/>
            <person name="Morono Y."/>
            <person name="Uchiyama I."/>
            <person name="Ito T."/>
            <person name="Fujiyama A."/>
            <person name="Inagaki F."/>
            <person name="Takami H."/>
        </authorList>
    </citation>
    <scope>NUCLEOTIDE SEQUENCE</scope>
    <source>
        <strain evidence="1">Expedition CK06-06</strain>
    </source>
</reference>
<sequence>MPKMKTVAFIPARGGSKGVPGKNKKIFAGK</sequence>
<dbReference type="AlphaFoldDB" id="X0WK52"/>